<dbReference type="SUPFAM" id="SSF51246">
    <property type="entry name" value="Rudiment single hybrid motif"/>
    <property type="match status" value="1"/>
</dbReference>
<dbReference type="InterPro" id="IPR011761">
    <property type="entry name" value="ATP-grasp"/>
</dbReference>
<dbReference type="EC" id="6.3.4.13" evidence="4 14"/>
<sequence length="417" mass="46437">MKVLIIGSGGREHALALKVKESPLVDELFVAPGNAGTKMIAQNVPLDVMDFDGLEKFCLKEAIDLVIVGPENPLCGGLSDQLRRAGVRVFGVNKECAQFEGSKHFTKEFLIRHDIPTAKYEEFTDYEAAVDYAKDQDYPLVIKADGLALGKGVHIAQNFEEAKDALQQMLVDEIFGESGCKVVIEEFLTGEEMSLICLVSNNEIFPLQTARDYKRAKDFDEGENTGGVGCYSPLQLEDENIQASFDAIVHQISEGFKKDGYEFTGVLFIGFMFEDEKASVLEFNVRFGDPETQLLLPRLESDLVELIQRALDETLTKDDFKWTQDATCGVVMYADGYPGTDFKRMTPINNLPQDTKELWVVHNGTAEENGQLYANGGRVLTVIAKQPTLEEARKLAYQGVEQIESENLVYRNDIGLN</sequence>
<accession>A0A1G8NU41</accession>
<dbReference type="Pfam" id="PF02843">
    <property type="entry name" value="GARS_C"/>
    <property type="match status" value="1"/>
</dbReference>
<dbReference type="InterPro" id="IPR020559">
    <property type="entry name" value="PRibGlycinamide_synth_CS"/>
</dbReference>
<dbReference type="InterPro" id="IPR000115">
    <property type="entry name" value="PRibGlycinamide_synth"/>
</dbReference>
<evidence type="ECO:0000256" key="8">
    <source>
        <dbReference type="ARBA" id="ARBA00022755"/>
    </source>
</evidence>
<dbReference type="NCBIfam" id="TIGR00877">
    <property type="entry name" value="purD"/>
    <property type="match status" value="1"/>
</dbReference>
<dbReference type="SUPFAM" id="SSF56059">
    <property type="entry name" value="Glutathione synthetase ATP-binding domain-like"/>
    <property type="match status" value="1"/>
</dbReference>
<dbReference type="Gene3D" id="3.90.600.10">
    <property type="entry name" value="Phosphoribosylglycinamide synthetase, C-terminal domain"/>
    <property type="match status" value="1"/>
</dbReference>
<evidence type="ECO:0000256" key="2">
    <source>
        <dbReference type="ARBA" id="ARBA00001946"/>
    </source>
</evidence>
<evidence type="ECO:0000313" key="18">
    <source>
        <dbReference type="Proteomes" id="UP000235682"/>
    </source>
</evidence>
<dbReference type="GO" id="GO:0005524">
    <property type="term" value="F:ATP binding"/>
    <property type="evidence" value="ECO:0007669"/>
    <property type="project" value="UniProtKB-UniRule"/>
</dbReference>
<dbReference type="GO" id="GO:0004637">
    <property type="term" value="F:phosphoribosylamine-glycine ligase activity"/>
    <property type="evidence" value="ECO:0007669"/>
    <property type="project" value="UniProtKB-UniRule"/>
</dbReference>
<gene>
    <name evidence="14" type="primary">purD</name>
    <name evidence="17" type="ORF">CJ205_03190</name>
</gene>
<evidence type="ECO:0000256" key="15">
    <source>
        <dbReference type="PROSITE-ProRule" id="PRU00409"/>
    </source>
</evidence>
<name>A0A1G8NU41_9LACT</name>
<evidence type="ECO:0000256" key="11">
    <source>
        <dbReference type="ARBA" id="ARBA00038345"/>
    </source>
</evidence>
<dbReference type="GO" id="GO:0046872">
    <property type="term" value="F:metal ion binding"/>
    <property type="evidence" value="ECO:0007669"/>
    <property type="project" value="UniProtKB-KW"/>
</dbReference>
<evidence type="ECO:0000256" key="9">
    <source>
        <dbReference type="ARBA" id="ARBA00022840"/>
    </source>
</evidence>
<keyword evidence="6" id="KW-0479">Metal-binding</keyword>
<dbReference type="InterPro" id="IPR016185">
    <property type="entry name" value="PreATP-grasp_dom_sf"/>
</dbReference>
<keyword evidence="7 15" id="KW-0547">Nucleotide-binding</keyword>
<evidence type="ECO:0000256" key="6">
    <source>
        <dbReference type="ARBA" id="ARBA00022723"/>
    </source>
</evidence>
<keyword evidence="9 15" id="KW-0067">ATP-binding</keyword>
<dbReference type="EMBL" id="PNHE01000008">
    <property type="protein sequence ID" value="PMC58688.1"/>
    <property type="molecule type" value="Genomic_DNA"/>
</dbReference>
<proteinExistence type="inferred from homology"/>
<keyword evidence="18" id="KW-1185">Reference proteome</keyword>
<dbReference type="Pfam" id="PF02844">
    <property type="entry name" value="GARS_N"/>
    <property type="match status" value="1"/>
</dbReference>
<reference evidence="17 18" key="1">
    <citation type="submission" date="2017-09" db="EMBL/GenBank/DDBJ databases">
        <title>Bacterial strain isolated from the female urinary microbiota.</title>
        <authorList>
            <person name="Thomas-White K."/>
            <person name="Kumar N."/>
            <person name="Forster S."/>
            <person name="Putonti C."/>
            <person name="Lawley T."/>
            <person name="Wolfe A.J."/>
        </authorList>
    </citation>
    <scope>NUCLEOTIDE SEQUENCE [LARGE SCALE GENOMIC DNA]</scope>
    <source>
        <strain evidence="17 18">UMB0852</strain>
    </source>
</reference>
<evidence type="ECO:0000256" key="13">
    <source>
        <dbReference type="ARBA" id="ARBA00042864"/>
    </source>
</evidence>
<dbReference type="InterPro" id="IPR020560">
    <property type="entry name" value="PRibGlycinamide_synth_C-dom"/>
</dbReference>
<dbReference type="PROSITE" id="PS50975">
    <property type="entry name" value="ATP_GRASP"/>
    <property type="match status" value="1"/>
</dbReference>
<dbReference type="InterPro" id="IPR011054">
    <property type="entry name" value="Rudment_hybrid_motif"/>
</dbReference>
<keyword evidence="8 14" id="KW-0658">Purine biosynthesis</keyword>
<dbReference type="RefSeq" id="WP_092086502.1">
    <property type="nucleotide sequence ID" value="NZ_FNEL01000056.1"/>
</dbReference>
<dbReference type="InterPro" id="IPR013815">
    <property type="entry name" value="ATP_grasp_subdomain_1"/>
</dbReference>
<evidence type="ECO:0000256" key="3">
    <source>
        <dbReference type="ARBA" id="ARBA00005174"/>
    </source>
</evidence>
<comment type="pathway">
    <text evidence="3 14">Purine metabolism; IMP biosynthesis via de novo pathway; N(1)-(5-phospho-D-ribosyl)glycinamide from 5-phospho-alpha-D-ribose 1-diphosphate: step 2/2.</text>
</comment>
<dbReference type="AlphaFoldDB" id="A0A1G8NU41"/>
<dbReference type="FunFam" id="3.30.1490.20:FF:000006">
    <property type="entry name" value="phosphoribosylamine--glycine ligase, chloroplastic-like"/>
    <property type="match status" value="1"/>
</dbReference>
<dbReference type="GO" id="GO:0006189">
    <property type="term" value="P:'de novo' IMP biosynthetic process"/>
    <property type="evidence" value="ECO:0007669"/>
    <property type="project" value="UniProtKB-UniRule"/>
</dbReference>
<dbReference type="PANTHER" id="PTHR43472:SF1">
    <property type="entry name" value="PHOSPHORIBOSYLAMINE--GLYCINE LIGASE, CHLOROPLASTIC"/>
    <property type="match status" value="1"/>
</dbReference>
<evidence type="ECO:0000256" key="7">
    <source>
        <dbReference type="ARBA" id="ARBA00022741"/>
    </source>
</evidence>
<dbReference type="Gene3D" id="3.30.470.20">
    <property type="entry name" value="ATP-grasp fold, B domain"/>
    <property type="match status" value="1"/>
</dbReference>
<comment type="cofactor">
    <cofactor evidence="1">
        <name>Mn(2+)</name>
        <dbReference type="ChEBI" id="CHEBI:29035"/>
    </cofactor>
</comment>
<dbReference type="InterPro" id="IPR020561">
    <property type="entry name" value="PRibGlycinamid_synth_ATP-grasp"/>
</dbReference>
<evidence type="ECO:0000256" key="4">
    <source>
        <dbReference type="ARBA" id="ARBA00013255"/>
    </source>
</evidence>
<dbReference type="HAMAP" id="MF_00138">
    <property type="entry name" value="GARS"/>
    <property type="match status" value="1"/>
</dbReference>
<dbReference type="STRING" id="84521.SAMN04487994_10561"/>
<keyword evidence="5 14" id="KW-0436">Ligase</keyword>
<dbReference type="InterPro" id="IPR037123">
    <property type="entry name" value="PRibGlycinamide_synth_C_sf"/>
</dbReference>
<organism evidence="17 18">
    <name type="scientific">Dolosicoccus paucivorans</name>
    <dbReference type="NCBI Taxonomy" id="84521"/>
    <lineage>
        <taxon>Bacteria</taxon>
        <taxon>Bacillati</taxon>
        <taxon>Bacillota</taxon>
        <taxon>Bacilli</taxon>
        <taxon>Lactobacillales</taxon>
        <taxon>Aerococcaceae</taxon>
        <taxon>Dolosicoccus</taxon>
    </lineage>
</organism>
<protein>
    <recommendedName>
        <fullName evidence="4 14">Phosphoribosylamine--glycine ligase</fullName>
        <ecNumber evidence="4 14">6.3.4.13</ecNumber>
    </recommendedName>
    <alternativeName>
        <fullName evidence="14">GARS</fullName>
    </alternativeName>
    <alternativeName>
        <fullName evidence="12 14">Glycinamide ribonucleotide synthetase</fullName>
    </alternativeName>
    <alternativeName>
        <fullName evidence="13 14">Phosphoribosylglycinamide synthetase</fullName>
    </alternativeName>
</protein>
<comment type="cofactor">
    <cofactor evidence="2">
        <name>Mg(2+)</name>
        <dbReference type="ChEBI" id="CHEBI:18420"/>
    </cofactor>
</comment>
<comment type="caution">
    <text evidence="17">The sequence shown here is derived from an EMBL/GenBank/DDBJ whole genome shotgun (WGS) entry which is preliminary data.</text>
</comment>
<dbReference type="Pfam" id="PF01071">
    <property type="entry name" value="GARS_A"/>
    <property type="match status" value="1"/>
</dbReference>
<dbReference type="Gene3D" id="3.30.1490.20">
    <property type="entry name" value="ATP-grasp fold, A domain"/>
    <property type="match status" value="1"/>
</dbReference>
<dbReference type="SMART" id="SM01209">
    <property type="entry name" value="GARS_A"/>
    <property type="match status" value="1"/>
</dbReference>
<feature type="domain" description="ATP-grasp" evidence="16">
    <location>
        <begin position="107"/>
        <end position="312"/>
    </location>
</feature>
<keyword evidence="10" id="KW-0464">Manganese</keyword>
<evidence type="ECO:0000256" key="5">
    <source>
        <dbReference type="ARBA" id="ARBA00022598"/>
    </source>
</evidence>
<dbReference type="OrthoDB" id="9807240at2"/>
<dbReference type="PROSITE" id="PS00184">
    <property type="entry name" value="GARS"/>
    <property type="match status" value="1"/>
</dbReference>
<evidence type="ECO:0000256" key="12">
    <source>
        <dbReference type="ARBA" id="ARBA00042242"/>
    </source>
</evidence>
<evidence type="ECO:0000259" key="16">
    <source>
        <dbReference type="PROSITE" id="PS50975"/>
    </source>
</evidence>
<dbReference type="PANTHER" id="PTHR43472">
    <property type="entry name" value="PHOSPHORIBOSYLAMINE--GLYCINE LIGASE"/>
    <property type="match status" value="1"/>
</dbReference>
<evidence type="ECO:0000256" key="10">
    <source>
        <dbReference type="ARBA" id="ARBA00023211"/>
    </source>
</evidence>
<dbReference type="SMART" id="SM01210">
    <property type="entry name" value="GARS_C"/>
    <property type="match status" value="1"/>
</dbReference>
<dbReference type="FunFam" id="3.40.50.20:FF:000006">
    <property type="entry name" value="Phosphoribosylamine--glycine ligase, chloroplastic"/>
    <property type="match status" value="1"/>
</dbReference>
<dbReference type="UniPathway" id="UPA00074">
    <property type="reaction ID" value="UER00125"/>
</dbReference>
<comment type="catalytic activity">
    <reaction evidence="14">
        <text>5-phospho-beta-D-ribosylamine + glycine + ATP = N(1)-(5-phospho-beta-D-ribosyl)glycinamide + ADP + phosphate + H(+)</text>
        <dbReference type="Rhea" id="RHEA:17453"/>
        <dbReference type="ChEBI" id="CHEBI:15378"/>
        <dbReference type="ChEBI" id="CHEBI:30616"/>
        <dbReference type="ChEBI" id="CHEBI:43474"/>
        <dbReference type="ChEBI" id="CHEBI:57305"/>
        <dbReference type="ChEBI" id="CHEBI:58681"/>
        <dbReference type="ChEBI" id="CHEBI:143788"/>
        <dbReference type="ChEBI" id="CHEBI:456216"/>
        <dbReference type="EC" id="6.3.4.13"/>
    </reaction>
</comment>
<dbReference type="Gene3D" id="3.40.50.20">
    <property type="match status" value="1"/>
</dbReference>
<evidence type="ECO:0000256" key="14">
    <source>
        <dbReference type="HAMAP-Rule" id="MF_00138"/>
    </source>
</evidence>
<dbReference type="SUPFAM" id="SSF52440">
    <property type="entry name" value="PreATP-grasp domain"/>
    <property type="match status" value="1"/>
</dbReference>
<dbReference type="Proteomes" id="UP000235682">
    <property type="component" value="Unassembled WGS sequence"/>
</dbReference>
<evidence type="ECO:0000256" key="1">
    <source>
        <dbReference type="ARBA" id="ARBA00001936"/>
    </source>
</evidence>
<evidence type="ECO:0000313" key="17">
    <source>
        <dbReference type="EMBL" id="PMC58688.1"/>
    </source>
</evidence>
<comment type="similarity">
    <text evidence="11 14">Belongs to the GARS family.</text>
</comment>
<dbReference type="GO" id="GO:0009113">
    <property type="term" value="P:purine nucleobase biosynthetic process"/>
    <property type="evidence" value="ECO:0007669"/>
    <property type="project" value="InterPro"/>
</dbReference>
<dbReference type="InterPro" id="IPR020562">
    <property type="entry name" value="PRibGlycinamide_synth_N"/>
</dbReference>